<evidence type="ECO:0000256" key="9">
    <source>
        <dbReference type="ARBA" id="ARBA00023242"/>
    </source>
</evidence>
<feature type="compositionally biased region" description="Basic and acidic residues" evidence="12">
    <location>
        <begin position="3708"/>
        <end position="3722"/>
    </location>
</feature>
<feature type="domain" description="Ig-like" evidence="13">
    <location>
        <begin position="2670"/>
        <end position="2766"/>
    </location>
</feature>
<evidence type="ECO:0000256" key="5">
    <source>
        <dbReference type="ARBA" id="ARBA00022553"/>
    </source>
</evidence>
<dbReference type="FunFam" id="2.60.40.10:FF:000050">
    <property type="entry name" value="Titin isoform B"/>
    <property type="match status" value="6"/>
</dbReference>
<feature type="domain" description="Ig-like" evidence="13">
    <location>
        <begin position="670"/>
        <end position="759"/>
    </location>
</feature>
<sequence>MAAVDLARVLRPVQAEDGAAEDDEAAEMKMKMTMKQQEEKRVVASITFPAEPPVAAATSEPHGVQVSQIQREVSAASASSPAPHFTVSKVSVPKHEPSPEVSIAGSAIAALQKGLSSSTAARKIIKPVKSPSPSRRATAVEVRSSVEPLPPPFRDARQSRAGRALAVSEEDFEDWEPQEAAAVPIRAPEPIVPPTLIAGLKNTNVTEGESVTLECQISGHPAPGILWFREDYKIESSIDFQISYVSGIARLVIREAFAEDSGRFTCTATSEAGTVSTSCYLLVQVSEEIETREEVTMVTAVSQEKSVVMETKEQTVAVEVVSGEAAAPFFIRKPTMQKLVEGGGVVFHCQVGGNPKPHVIWKKSGIPLTTGYRYKVTYKKETGECKLEISMTFADDAGEYSVFAKSPQGEASASADLLEEEEYDAYMRQQDVTYTTEVTTTTTVVQEPSVVLSQYEMEQRRRTTPMSFISETEFRISAFEERIIQEVELRIMMISYTELVTGDGEVTVTVAEEEAVLPAFNTPVKNYRIMDGMGVTFHCKMAGNPLPKIAWYKDGQRIRAGDHYQMEALQDGRASLRLPVVLPEDEGVYTAFATNMKGNSVSSGKLYVEASGVATPQRFTPQPAMQRIRSTSPRSLSRSPGRSSSRSPGRSPARRLDETDEAQLERLYKPVFVLKPTSIKCSEGQTARFDLKVVGRPMPDAFWFHNGQQVINDYTHKIVIKEDGTQSLIIVPAMPHDSGEWTVVAQNRAGRSSVSVTLTVDARESLTRPQFVEKLKNLTVRQGTLVELAVKAIGNPLPDIVWLKNSDIITPHKHPQIKIDGTKGEAKFQIPSSAGSDSAWYTATAINRAGRDTTRCRVNVEVDFAAPHAERKLIITKGTYKAKEIAPPELEPLHLRYGQEQWEEGDLYDKEKQQKPQFKKKLTSIRMKRCGPAHFECRLTPIGDPSMVAEWLHDGKPLDAANRLRMVNEFGYCSLDYEAAYARDSGVITCRATNKYGADQTSATLIVKDEKGLVEESQLPEGRKGIHRMDEIERMAHEGGPYGVTTDDEFEKTKPEIVLVPEPARVLEGDIARFRCRVTGYPLPKVNWYLNGQLIRKSKRYRIHYDGIYYLEIVDVKSYDSGEVRLVADNPLGTTEHTVKLEIQQREDFRTVLRRAPDQKAADAAHDPGRIGFDVLKVDQAGESMQDREVVKLRKTQRVVHEKNSEESAELKNKFKRRTEEGFYESISAVEFRSRKRDDSYEDLLKKTKDDLLHRLREKEEAERKKLEEQGKLTIPTIKPDRVQLSPSMEAPRILERITSKTVTPLDEVNFRVRVVGRPEPDCQWFKNGILVEKSDRIYWYWPEDQVCELVIRDVTAEDSASIMVKAVNVAGEASSHAFLLVQAKTAISFTQDFTDTSANEKDTIVTFECETNEPFIKVKWLKNNMEIFSGDKYRMHSDRKVHFLSVLTINMKDDAEYSCAIVDDESIKTSARLHVEGAALELINHMENLEVPETYSGEFEVELSREDAEGSWFFGNKELSPSSKYIMSSRRGRHTLSIRDVRKGDQGKYSFVCGDLKTSASLKMKVRPVTLLLPLTDLTVCEGDIAQLEVRFSQENVEGTWMKNGNAISASDRVHMVIDKQIHKLLLENVTRDDAASYTFVVPAQDISTSGKLAVQTIDIVGPLKDVSSVEGTKAVLEAKISAQDVSSVKWFHDDKPLTASDRVQLVSKGAKQRLVFTRTFASDQGCYKLVVGKVDTSCSLTVEKVHIVKHMEDKVCSESQNVTFSVEVSHAGIDPVWTFRNQQLKAGAKYKMESKGKAHSLTVIDAMKDEDGQYTFHAGEQTSSAKLTVSGGAITRPLQDVTVAESQTAELECEVANANAEGKWLKDGQHVDFSDNVLSEVNGAVRRLVIVITRPQDVGEYTYQVATSKTTANLRVEAVKIKKTLRNQTVTETQEAVFSLELTHLDVKGSQWIKNGVELQNGDKYQISSDGGVQTLKVKGCTAQDESVYSFKLGKLSANARLSVETIKIIKKIKDVTSLLDGTGSFELSLSHDDIAVKWMFKGAELKSSDKCKILSERKAHKLILQNVDSSSAGEYSAVVGHLQCSATLTVEALRVTKPLKSVEVPETQLAEFECEVSHFNVPSTWLKDGVEIQMSEKFRIVVQGKLHQLKITNTSRNDAAEYTFVCGNDRVSATLTVSPVLITSMLKDLNAKERDTVTFEVTVNYEGVTYKWLKNGVEVKSSDRCQVRTRQLTHTLSIRNVHFGDGGEYQFVAGSAASSANLFVEARVIEFTKKIKDIKITEKKKATFECEISEPNTQVMWMKDGQELDLSEQRYTVTAEKFVHRLMIQTVRMSDAGVYSVVAGSSVSKAQLTVEGRDVRIAEPAERQITVLEKHRATFEFEVNEDDVEGRWLRNGTEVQFSVEERFNYVTIRKLHRLTISETYRSDAGEYTFIAGKNRSTMNLLVNIPEPPQILRHMEPQAVEAGKPARFSVRVSGVPAPQVCWFKNSQALSPGFKCKFLHDGDEHSLLLIEVFPEDAAVYNCEAKNDYGAATSTATLHVEVSEVVSPDSAATVAPPVVMTPISSTSAREGEPARFQCRVRGDDVTICWFHKEKEIKQSDFFRMSQFDDSCQLEISRVYPEDEGEYRCVATNAAGAASCSATLSLDGDKRPAASRSLVSAATVRKPSVGQKPLFAQPLASLSVAPGEVARFHARVSGTPKPEISWFHNRRPVRPTKNVVFHFDEETSSAVLIIVDAFAEHAGEYTCRAANGAGEAACSAALTVTNEEEEGNVRIRRLQPEPLTHVREHIEAKIEQEVKELFYHENKEETPPAGSELTGTRQLRGAVSDTGDVLDHGLVSDDQCPTSTSPISSWTENIKPSFTKKLKFQSVVEGEPVEIKCKLVACPPPTILWFHNNKSIPKGSRYRISTESKMHLHTTCLVIDSIKDKDSGSYKVMAFNTEGSAESTASLLVSLRGEQSANYVGSVRRSAKASHESRDTMAEQRADRKFRVDLRCVGSPFDKMSKVHRGRSRSTSSLVRTVYFKSGSHAKEKGVEKESKCLETASERASSPPPMFDRSERFNDRFSDIYCDRRTGGRFSDKFSDRCSDRYSERFSDTESLHSEVRIKLTTLQKAVKQKKRLSISTMSSSEFESESIASESSYADYVERLRVKPASLPDVQQLNRPFDLGESQGEFQGRRSSGKPSRPRMRHSFEPQSRTRAIQIMRGELVDTLVPETERKLGGKYSETLEDQQVESFVESRADARYKHMVSERRTVVAGQTVEATTIEVPYSETLAYPKTTTYTESKESAGVVLSKEEVLLTESARPKPVTSIREHFEAVTAENKATERLTESPRQVKSNKDRFLSEAVTPEAADSYEEEGAGESLRAQYEKSLDAERMQCEEKLLALRIRKWQQGSRMSEEETFHPETDLPMSTEMQYMETEGHIYPLEEVMEKITTVKTESMPETFPKSPRRKARLVYPEGANMSTPTSPKVKAIEEGEVFASLLTNSATMEAKSGEIECKAALMPVQTSPRIKARGAKVKAELSLRTIEAKAEERLKDSPRPRQVKSDKDRFLSEAVTPEAADMYEEEGAQESLRAQYEKSLDAERMQCEEKLLALRIRKWQHGMRMSEGETPEPETDRPTSAETRYIEPESRIHSPPEVLEKRASEHQGTMSTAKAHKEKDRVEKDETAAAPLPKPRMKARPGLELETCMQPPASRLKSRAAEVEAESSSRTKARAEKMLFEKTTEERELQLSRENLSELKNESEKFASEEEALTQRIMKWQENVLLEQEQAVKPESNWVEGYSKIQAERTTESGRIVTDLSALGSIPHPEVVSSKKSCPGKTAKEKFLLMESDPAGFQDQQRDNEGDLQTEGRETRLQRDSEYFVSEEEALAQRILKWQQDVVEHEEVAELESGNPIVVAFVRKPNPVTFNLHMQLLLVEPCQQNILHLFNTALCMSHLLSGVNRRIREERLRGGEAGRNTQ</sequence>
<feature type="domain" description="Ig-like" evidence="13">
    <location>
        <begin position="916"/>
        <end position="1006"/>
    </location>
</feature>
<evidence type="ECO:0000256" key="7">
    <source>
        <dbReference type="ARBA" id="ARBA00023054"/>
    </source>
</evidence>
<keyword evidence="4" id="KW-0963">Cytoplasm</keyword>
<feature type="region of interest" description="Disordered" evidence="12">
    <location>
        <begin position="3328"/>
        <end position="3368"/>
    </location>
</feature>
<feature type="domain" description="Ig-like" evidence="13">
    <location>
        <begin position="194"/>
        <end position="276"/>
    </location>
</feature>
<dbReference type="FunFam" id="2.60.40.10:FF:000659">
    <property type="entry name" value="titin isoform X1"/>
    <property type="match status" value="1"/>
</dbReference>
<dbReference type="Proteomes" id="UP000314294">
    <property type="component" value="Unassembled WGS sequence"/>
</dbReference>
<dbReference type="FunFam" id="2.60.40.10:FF:000779">
    <property type="entry name" value="Titin b"/>
    <property type="match status" value="1"/>
</dbReference>
<evidence type="ECO:0000256" key="6">
    <source>
        <dbReference type="ARBA" id="ARBA00022737"/>
    </source>
</evidence>
<feature type="domain" description="Ig-like" evidence="13">
    <location>
        <begin position="2560"/>
        <end position="2648"/>
    </location>
</feature>
<evidence type="ECO:0000259" key="13">
    <source>
        <dbReference type="PROSITE" id="PS50835"/>
    </source>
</evidence>
<feature type="region of interest" description="Disordered" evidence="12">
    <location>
        <begin position="618"/>
        <end position="660"/>
    </location>
</feature>
<feature type="compositionally biased region" description="Basic and acidic residues" evidence="12">
    <location>
        <begin position="3623"/>
        <end position="3637"/>
    </location>
</feature>
<comment type="subcellular location">
    <subcellularLocation>
        <location evidence="2">Cytoplasm</location>
    </subcellularLocation>
    <subcellularLocation>
        <location evidence="1">Nucleus</location>
    </subcellularLocation>
</comment>
<dbReference type="InterPro" id="IPR007110">
    <property type="entry name" value="Ig-like_dom"/>
</dbReference>
<feature type="domain" description="Ig-like" evidence="13">
    <location>
        <begin position="518"/>
        <end position="602"/>
    </location>
</feature>
<dbReference type="FunFam" id="2.60.40.10:FF:000714">
    <property type="entry name" value="Titin novex-3"/>
    <property type="match status" value="3"/>
</dbReference>
<evidence type="ECO:0000256" key="3">
    <source>
        <dbReference type="ARBA" id="ARBA00006692"/>
    </source>
</evidence>
<feature type="compositionally biased region" description="Basic and acidic residues" evidence="12">
    <location>
        <begin position="3849"/>
        <end position="3865"/>
    </location>
</feature>
<dbReference type="Gene3D" id="2.60.40.10">
    <property type="entry name" value="Immunoglobulins"/>
    <property type="match status" value="24"/>
</dbReference>
<feature type="domain" description="Ig-like" evidence="13">
    <location>
        <begin position="1827"/>
        <end position="1917"/>
    </location>
</feature>
<feature type="domain" description="Ig-like" evidence="13">
    <location>
        <begin position="1569"/>
        <end position="1651"/>
    </location>
</feature>
<dbReference type="Pfam" id="PF07679">
    <property type="entry name" value="I-set"/>
    <property type="match status" value="23"/>
</dbReference>
<feature type="compositionally biased region" description="Basic and acidic residues" evidence="12">
    <location>
        <begin position="3664"/>
        <end position="3676"/>
    </location>
</feature>
<dbReference type="FunFam" id="2.60.40.10:FF:000032">
    <property type="entry name" value="palladin isoform X1"/>
    <property type="match status" value="1"/>
</dbReference>
<proteinExistence type="inferred from homology"/>
<feature type="domain" description="Ig-like" evidence="13">
    <location>
        <begin position="2455"/>
        <end position="2543"/>
    </location>
</feature>
<dbReference type="SUPFAM" id="SSF48726">
    <property type="entry name" value="Immunoglobulin"/>
    <property type="match status" value="24"/>
</dbReference>
<dbReference type="FunFam" id="2.60.40.10:FF:000147">
    <property type="entry name" value="Myosin light chain kinase"/>
    <property type="match status" value="1"/>
</dbReference>
<dbReference type="GO" id="GO:0005634">
    <property type="term" value="C:nucleus"/>
    <property type="evidence" value="ECO:0007669"/>
    <property type="project" value="UniProtKB-SubCell"/>
</dbReference>
<feature type="region of interest" description="Disordered" evidence="12">
    <location>
        <begin position="3650"/>
        <end position="3686"/>
    </location>
</feature>
<dbReference type="FunFam" id="2.60.40.10:FF:001200">
    <property type="entry name" value="Titin a"/>
    <property type="match status" value="1"/>
</dbReference>
<dbReference type="PANTHER" id="PTHR35971:SF5">
    <property type="entry name" value="OBSCURIN LIKE CYTOSKELETAL ADAPTOR 1"/>
    <property type="match status" value="1"/>
</dbReference>
<feature type="compositionally biased region" description="Basic and acidic residues" evidence="12">
    <location>
        <begin position="3540"/>
        <end position="3560"/>
    </location>
</feature>
<dbReference type="InterPro" id="IPR013098">
    <property type="entry name" value="Ig_I-set"/>
</dbReference>
<dbReference type="CDD" id="cd00096">
    <property type="entry name" value="Ig"/>
    <property type="match status" value="3"/>
</dbReference>
<feature type="domain" description="Ig-like" evidence="13">
    <location>
        <begin position="1055"/>
        <end position="1144"/>
    </location>
</feature>
<dbReference type="PANTHER" id="PTHR35971">
    <property type="entry name" value="SI:DKEY-31G6.6"/>
    <property type="match status" value="1"/>
</dbReference>
<evidence type="ECO:0000256" key="8">
    <source>
        <dbReference type="ARBA" id="ARBA00023157"/>
    </source>
</evidence>
<dbReference type="EMBL" id="SRLO01000174">
    <property type="protein sequence ID" value="TNN69569.1"/>
    <property type="molecule type" value="Genomic_DNA"/>
</dbReference>
<keyword evidence="8" id="KW-1015">Disulfide bond</keyword>
<feature type="coiled-coil region" evidence="11">
    <location>
        <begin position="3731"/>
        <end position="3765"/>
    </location>
</feature>
<feature type="domain" description="Ig-like" evidence="13">
    <location>
        <begin position="2182"/>
        <end position="2266"/>
    </location>
</feature>
<evidence type="ECO:0000313" key="15">
    <source>
        <dbReference type="Proteomes" id="UP000314294"/>
    </source>
</evidence>
<feature type="domain" description="Ig-like" evidence="13">
    <location>
        <begin position="328"/>
        <end position="418"/>
    </location>
</feature>
<feature type="region of interest" description="Disordered" evidence="12">
    <location>
        <begin position="3038"/>
        <end position="3061"/>
    </location>
</feature>
<name>A0A4Z2HUQ3_9TELE</name>
<evidence type="ECO:0000256" key="4">
    <source>
        <dbReference type="ARBA" id="ARBA00022490"/>
    </source>
</evidence>
<dbReference type="FunFam" id="2.60.40.10:FF:000981">
    <property type="entry name" value="Titin a"/>
    <property type="match status" value="1"/>
</dbReference>
<protein>
    <submittedName>
        <fullName evidence="14">Titin</fullName>
    </submittedName>
</protein>
<dbReference type="InterPro" id="IPR003598">
    <property type="entry name" value="Ig_sub2"/>
</dbReference>
<organism evidence="14 15">
    <name type="scientific">Liparis tanakae</name>
    <name type="common">Tanaka's snailfish</name>
    <dbReference type="NCBI Taxonomy" id="230148"/>
    <lineage>
        <taxon>Eukaryota</taxon>
        <taxon>Metazoa</taxon>
        <taxon>Chordata</taxon>
        <taxon>Craniata</taxon>
        <taxon>Vertebrata</taxon>
        <taxon>Euteleostomi</taxon>
        <taxon>Actinopterygii</taxon>
        <taxon>Neopterygii</taxon>
        <taxon>Teleostei</taxon>
        <taxon>Neoteleostei</taxon>
        <taxon>Acanthomorphata</taxon>
        <taxon>Eupercaria</taxon>
        <taxon>Perciformes</taxon>
        <taxon>Cottioidei</taxon>
        <taxon>Cottales</taxon>
        <taxon>Liparidae</taxon>
        <taxon>Liparis</taxon>
    </lineage>
</organism>
<evidence type="ECO:0000256" key="11">
    <source>
        <dbReference type="SAM" id="Coils"/>
    </source>
</evidence>
<evidence type="ECO:0000256" key="2">
    <source>
        <dbReference type="ARBA" id="ARBA00004496"/>
    </source>
</evidence>
<dbReference type="InterPro" id="IPR003599">
    <property type="entry name" value="Ig_sub"/>
</dbReference>
<dbReference type="FunFam" id="2.60.40.10:FF:000792">
    <property type="entry name" value="titin isoform X1"/>
    <property type="match status" value="1"/>
</dbReference>
<dbReference type="SMART" id="SM00408">
    <property type="entry name" value="IGc2"/>
    <property type="match status" value="14"/>
</dbReference>
<dbReference type="FunFam" id="2.60.40.10:FF:001430">
    <property type="entry name" value="titin isoform X1"/>
    <property type="match status" value="1"/>
</dbReference>
<accession>A0A4Z2HUQ3</accession>
<feature type="domain" description="Ig-like" evidence="13">
    <location>
        <begin position="769"/>
        <end position="859"/>
    </location>
</feature>
<dbReference type="PROSITE" id="PS50835">
    <property type="entry name" value="IG_LIKE"/>
    <property type="match status" value="17"/>
</dbReference>
<dbReference type="SMART" id="SM00409">
    <property type="entry name" value="IG"/>
    <property type="match status" value="24"/>
</dbReference>
<feature type="region of interest" description="Disordered" evidence="12">
    <location>
        <begin position="3167"/>
        <end position="3200"/>
    </location>
</feature>
<evidence type="ECO:0000256" key="10">
    <source>
        <dbReference type="ARBA" id="ARBA00023319"/>
    </source>
</evidence>
<dbReference type="OrthoDB" id="5969272at2759"/>
<feature type="region of interest" description="Disordered" evidence="12">
    <location>
        <begin position="3540"/>
        <end position="3562"/>
    </location>
</feature>
<dbReference type="FunFam" id="2.60.40.10:FF:000697">
    <property type="entry name" value="titin isoform X1"/>
    <property type="match status" value="1"/>
</dbReference>
<dbReference type="InterPro" id="IPR013783">
    <property type="entry name" value="Ig-like_fold"/>
</dbReference>
<keyword evidence="9" id="KW-0539">Nucleus</keyword>
<feature type="domain" description="Ig-like" evidence="13">
    <location>
        <begin position="1386"/>
        <end position="1471"/>
    </location>
</feature>
<feature type="region of interest" description="Disordered" evidence="12">
    <location>
        <begin position="3842"/>
        <end position="3865"/>
    </location>
</feature>
<keyword evidence="7 11" id="KW-0175">Coiled coil</keyword>
<dbReference type="InterPro" id="IPR052385">
    <property type="entry name" value="Obscurin/Obscurin-like_Reg"/>
</dbReference>
<feature type="region of interest" description="Disordered" evidence="12">
    <location>
        <begin position="3613"/>
        <end position="3637"/>
    </location>
</feature>
<reference evidence="14 15" key="1">
    <citation type="submission" date="2019-03" db="EMBL/GenBank/DDBJ databases">
        <title>First draft genome of Liparis tanakae, snailfish: a comprehensive survey of snailfish specific genes.</title>
        <authorList>
            <person name="Kim W."/>
            <person name="Song I."/>
            <person name="Jeong J.-H."/>
            <person name="Kim D."/>
            <person name="Kim S."/>
            <person name="Ryu S."/>
            <person name="Song J.Y."/>
            <person name="Lee S.K."/>
        </authorList>
    </citation>
    <scope>NUCLEOTIDE SEQUENCE [LARGE SCALE GENOMIC DNA]</scope>
    <source>
        <tissue evidence="14">Muscle</tissue>
    </source>
</reference>
<dbReference type="GO" id="GO:0031674">
    <property type="term" value="C:I band"/>
    <property type="evidence" value="ECO:0007669"/>
    <property type="project" value="UniProtKB-ARBA"/>
</dbReference>
<evidence type="ECO:0000313" key="14">
    <source>
        <dbReference type="EMBL" id="TNN69569.1"/>
    </source>
</evidence>
<feature type="domain" description="Ig-like" evidence="13">
    <location>
        <begin position="2863"/>
        <end position="2957"/>
    </location>
</feature>
<dbReference type="FunFam" id="2.60.40.10:FF:000425">
    <property type="entry name" value="Myosin light chain kinase"/>
    <property type="match status" value="1"/>
</dbReference>
<feature type="region of interest" description="Disordered" evidence="12">
    <location>
        <begin position="3702"/>
        <end position="3722"/>
    </location>
</feature>
<comment type="caution">
    <text evidence="14">The sequence shown here is derived from an EMBL/GenBank/DDBJ whole genome shotgun (WGS) entry which is preliminary data.</text>
</comment>
<keyword evidence="6" id="KW-0677">Repeat</keyword>
<dbReference type="InterPro" id="IPR036179">
    <property type="entry name" value="Ig-like_dom_sf"/>
</dbReference>
<dbReference type="FunFam" id="2.60.40.10:FF:000080">
    <property type="entry name" value="Myosin light chain kinase, smooth muscle"/>
    <property type="match status" value="1"/>
</dbReference>
<keyword evidence="15" id="KW-1185">Reference proteome</keyword>
<gene>
    <name evidence="14" type="primary">Ttn_4</name>
    <name evidence="14" type="ORF">EYF80_020214</name>
</gene>
<comment type="similarity">
    <text evidence="3">Belongs to the protein kinase superfamily. CAMK Ser/Thr protein kinase family.</text>
</comment>
<evidence type="ECO:0000256" key="1">
    <source>
        <dbReference type="ARBA" id="ARBA00004123"/>
    </source>
</evidence>
<dbReference type="FunFam" id="2.60.40.10:FF:001382">
    <property type="entry name" value="titin isoform X1"/>
    <property type="match status" value="1"/>
</dbReference>
<feature type="domain" description="Ig-like" evidence="13">
    <location>
        <begin position="2094"/>
        <end position="2179"/>
    </location>
</feature>
<evidence type="ECO:0000256" key="12">
    <source>
        <dbReference type="SAM" id="MobiDB-lite"/>
    </source>
</evidence>
<dbReference type="FunFam" id="2.60.40.10:FF:001213">
    <property type="entry name" value="titin isoform X1"/>
    <property type="match status" value="2"/>
</dbReference>
<keyword evidence="5" id="KW-0597">Phosphoprotein</keyword>
<feature type="domain" description="Ig-like" evidence="13">
    <location>
        <begin position="2269"/>
        <end position="2356"/>
    </location>
</feature>
<feature type="compositionally biased region" description="Low complexity" evidence="12">
    <location>
        <begin position="627"/>
        <end position="651"/>
    </location>
</feature>
<keyword evidence="10" id="KW-0393">Immunoglobulin domain</keyword>